<dbReference type="PANTHER" id="PTHR12526">
    <property type="entry name" value="GLYCOSYLTRANSFERASE"/>
    <property type="match status" value="1"/>
</dbReference>
<dbReference type="SUPFAM" id="SSF53756">
    <property type="entry name" value="UDP-Glycosyltransferase/glycogen phosphorylase"/>
    <property type="match status" value="1"/>
</dbReference>
<dbReference type="PANTHER" id="PTHR12526:SF622">
    <property type="entry name" value="GLYCOSYLTRANSFERASE (GROUP I)"/>
    <property type="match status" value="1"/>
</dbReference>
<evidence type="ECO:0000313" key="3">
    <source>
        <dbReference type="Proteomes" id="UP000295294"/>
    </source>
</evidence>
<gene>
    <name evidence="2" type="ORF">E0W60_06160</name>
</gene>
<dbReference type="AlphaFoldDB" id="A0A4P7L7R6"/>
<dbReference type="GO" id="GO:0016757">
    <property type="term" value="F:glycosyltransferase activity"/>
    <property type="evidence" value="ECO:0007669"/>
    <property type="project" value="UniProtKB-ARBA"/>
</dbReference>
<dbReference type="Proteomes" id="UP000295294">
    <property type="component" value="Chromosome 1"/>
</dbReference>
<keyword evidence="2" id="KW-0808">Transferase</keyword>
<dbReference type="Gene3D" id="3.40.50.2000">
    <property type="entry name" value="Glycogen Phosphorylase B"/>
    <property type="match status" value="2"/>
</dbReference>
<evidence type="ECO:0000259" key="1">
    <source>
        <dbReference type="Pfam" id="PF13579"/>
    </source>
</evidence>
<dbReference type="InterPro" id="IPR028098">
    <property type="entry name" value="Glyco_trans_4-like_N"/>
</dbReference>
<dbReference type="OrthoDB" id="9787293at2"/>
<proteinExistence type="predicted"/>
<dbReference type="CDD" id="cd03794">
    <property type="entry name" value="GT4_WbuB-like"/>
    <property type="match status" value="1"/>
</dbReference>
<dbReference type="KEGG" id="cox:E0W60_06160"/>
<dbReference type="Pfam" id="PF13579">
    <property type="entry name" value="Glyco_trans_4_4"/>
    <property type="match status" value="1"/>
</dbReference>
<organism evidence="2 3">
    <name type="scientific">Cupriavidus oxalaticus</name>
    <dbReference type="NCBI Taxonomy" id="96344"/>
    <lineage>
        <taxon>Bacteria</taxon>
        <taxon>Pseudomonadati</taxon>
        <taxon>Pseudomonadota</taxon>
        <taxon>Betaproteobacteria</taxon>
        <taxon>Burkholderiales</taxon>
        <taxon>Burkholderiaceae</taxon>
        <taxon>Cupriavidus</taxon>
    </lineage>
</organism>
<feature type="domain" description="Glycosyltransferase subfamily 4-like N-terminal" evidence="1">
    <location>
        <begin position="24"/>
        <end position="202"/>
    </location>
</feature>
<sequence length="416" mass="46040">MKHVWILNHYALEPGSSPGGTRHFHLAEHLRSSGWQATVIAANAVGARERHLEAGRLSRLDSIRDVSFLWVRTPTYEGNGAGRILNMLAYSWRALRRRTTRGLPRPDVVIGSSVHPFAAAAGALLAHRFKVPFVFEVRDLWPQTLVDMGRLREGDFLTWALRKLELWLYRRATRIVVLLPHAWEYIAPLGIPKERITWIPNGVDLSLFPPPTPARTVAPSERFTLMYFGAHGQANGLDNVLQAMKLVQQRPEGRHIILRMVGDGGLKPALMAQAQQLGLCNVIFEPPVPKTRIPAVAMEADAFVIAVRDLPQLYRYGISMNKLFDYLAAGRPIVIASNASNNPVADSTAGLTVAAEQPEALADAIISIAAAPLEARLRMGRAGREYVERNHSFQLLAQRLAGVLDEACRPQANPVS</sequence>
<dbReference type="EMBL" id="CP038634">
    <property type="protein sequence ID" value="QBY51660.1"/>
    <property type="molecule type" value="Genomic_DNA"/>
</dbReference>
<reference evidence="2 3" key="1">
    <citation type="submission" date="2019-03" db="EMBL/GenBank/DDBJ databases">
        <title>Efficiently degradation of phenoxyalkanoic acid herbicides by Cupriavidus oxalaticus strain X32.</title>
        <authorList>
            <person name="Sheng X."/>
        </authorList>
    </citation>
    <scope>NUCLEOTIDE SEQUENCE [LARGE SCALE GENOMIC DNA]</scope>
    <source>
        <strain evidence="2 3">X32</strain>
    </source>
</reference>
<evidence type="ECO:0000313" key="2">
    <source>
        <dbReference type="EMBL" id="QBY51660.1"/>
    </source>
</evidence>
<dbReference type="Pfam" id="PF13692">
    <property type="entry name" value="Glyco_trans_1_4"/>
    <property type="match status" value="1"/>
</dbReference>
<name>A0A4P7L7R6_9BURK</name>
<protein>
    <submittedName>
        <fullName evidence="2">Glycosyltransferase WbuB</fullName>
    </submittedName>
</protein>
<accession>A0A4P7L7R6</accession>